<evidence type="ECO:0000256" key="14">
    <source>
        <dbReference type="SAM" id="Phobius"/>
    </source>
</evidence>
<proteinExistence type="inferred from homology"/>
<evidence type="ECO:0000256" key="5">
    <source>
        <dbReference type="ARBA" id="ARBA00022692"/>
    </source>
</evidence>
<protein>
    <recommendedName>
        <fullName evidence="17">Nucleoporin protein Ndc1-Nup</fullName>
    </recommendedName>
</protein>
<gene>
    <name evidence="15" type="ORF">COCSUDRAFT_46908</name>
</gene>
<feature type="transmembrane region" description="Helical" evidence="14">
    <location>
        <begin position="58"/>
        <end position="82"/>
    </location>
</feature>
<feature type="transmembrane region" description="Helical" evidence="14">
    <location>
        <begin position="152"/>
        <end position="170"/>
    </location>
</feature>
<dbReference type="PANTHER" id="PTHR13269">
    <property type="entry name" value="NUCLEOPORIN NDC1"/>
    <property type="match status" value="1"/>
</dbReference>
<keyword evidence="8 14" id="KW-1133">Transmembrane helix</keyword>
<accession>I0Z215</accession>
<feature type="transmembrane region" description="Helical" evidence="14">
    <location>
        <begin position="125"/>
        <end position="146"/>
    </location>
</feature>
<dbReference type="Proteomes" id="UP000007264">
    <property type="component" value="Unassembled WGS sequence"/>
</dbReference>
<evidence type="ECO:0000256" key="6">
    <source>
        <dbReference type="ARBA" id="ARBA00022816"/>
    </source>
</evidence>
<keyword evidence="16" id="KW-1185">Reference proteome</keyword>
<evidence type="ECO:0000256" key="1">
    <source>
        <dbReference type="ARBA" id="ARBA00004232"/>
    </source>
</evidence>
<dbReference type="RefSeq" id="XP_005649228.1">
    <property type="nucleotide sequence ID" value="XM_005649171.1"/>
</dbReference>
<dbReference type="GO" id="GO:0015031">
    <property type="term" value="P:protein transport"/>
    <property type="evidence" value="ECO:0007669"/>
    <property type="project" value="UniProtKB-KW"/>
</dbReference>
<dbReference type="KEGG" id="csl:COCSUDRAFT_46908"/>
<organism evidence="15 16">
    <name type="scientific">Coccomyxa subellipsoidea (strain C-169)</name>
    <name type="common">Green microalga</name>
    <dbReference type="NCBI Taxonomy" id="574566"/>
    <lineage>
        <taxon>Eukaryota</taxon>
        <taxon>Viridiplantae</taxon>
        <taxon>Chlorophyta</taxon>
        <taxon>core chlorophytes</taxon>
        <taxon>Trebouxiophyceae</taxon>
        <taxon>Trebouxiophyceae incertae sedis</taxon>
        <taxon>Coccomyxaceae</taxon>
        <taxon>Coccomyxa</taxon>
        <taxon>Coccomyxa subellipsoidea</taxon>
    </lineage>
</organism>
<comment type="caution">
    <text evidence="15">The sequence shown here is derived from an EMBL/GenBank/DDBJ whole genome shotgun (WGS) entry which is preliminary data.</text>
</comment>
<dbReference type="Pfam" id="PF09531">
    <property type="entry name" value="Ndc1_Nup"/>
    <property type="match status" value="1"/>
</dbReference>
<keyword evidence="11 14" id="KW-0472">Membrane</keyword>
<comment type="similarity">
    <text evidence="3">Belongs to the NDC1 family.</text>
</comment>
<dbReference type="EMBL" id="AGSI01000005">
    <property type="protein sequence ID" value="EIE24684.1"/>
    <property type="molecule type" value="Genomic_DNA"/>
</dbReference>
<keyword evidence="9" id="KW-0811">Translocation</keyword>
<feature type="transmembrane region" description="Helical" evidence="14">
    <location>
        <begin position="21"/>
        <end position="46"/>
    </location>
</feature>
<evidence type="ECO:0000256" key="9">
    <source>
        <dbReference type="ARBA" id="ARBA00023010"/>
    </source>
</evidence>
<evidence type="ECO:0000256" key="10">
    <source>
        <dbReference type="ARBA" id="ARBA00023132"/>
    </source>
</evidence>
<dbReference type="GO" id="GO:0051028">
    <property type="term" value="P:mRNA transport"/>
    <property type="evidence" value="ECO:0007669"/>
    <property type="project" value="UniProtKB-KW"/>
</dbReference>
<evidence type="ECO:0000256" key="2">
    <source>
        <dbReference type="ARBA" id="ARBA00004567"/>
    </source>
</evidence>
<keyword evidence="7" id="KW-0653">Protein transport</keyword>
<sequence>MSQSNLDTWKSDIWRWRFYGIAAYESILLSLVSFVVTTSSTFVWSLRIRDLFQSLINPWLWCLFMLEIALLTATLIAQAQLLRVSGLQQPRWLRSGFRLPKWFVEPVANILGQVQTVGGLIDLSLYYAASAITGAASMYYFTSLLGRKGADWTWWFGLVLGVLHATTVLARGKNVLSFPIIHQQRIFKLKKELPKGSCLLNIVMVEHLRFALPGDADPNGKLFAVLQNDKVEKVAKQVAAVLPQTGAKPGEARPESHSAPKWNVHPTSTKPLGAMGRAQEEAAGYLKSRCWQSVQCIRVLAALSVASQSEDRLGTAQLSEPTVGAVTAVLASTVSALQAYAKTCVAAAPRGSALAQQSMGPDASGAMRSGEVGAPVFALHDAAVAALYSILGAFGSELIDIVKSSKAQLPFGTSADVVALLNRCDKCQE</sequence>
<evidence type="ECO:0000256" key="7">
    <source>
        <dbReference type="ARBA" id="ARBA00022927"/>
    </source>
</evidence>
<dbReference type="AlphaFoldDB" id="I0Z215"/>
<keyword evidence="5 14" id="KW-0812">Transmembrane</keyword>
<evidence type="ECO:0000313" key="16">
    <source>
        <dbReference type="Proteomes" id="UP000007264"/>
    </source>
</evidence>
<keyword evidence="10" id="KW-0906">Nuclear pore complex</keyword>
<name>I0Z215_COCSC</name>
<dbReference type="InterPro" id="IPR019049">
    <property type="entry name" value="Nucleoporin_prot_Ndc1/Nup"/>
</dbReference>
<evidence type="ECO:0000256" key="4">
    <source>
        <dbReference type="ARBA" id="ARBA00022448"/>
    </source>
</evidence>
<dbReference type="GO" id="GO:0006999">
    <property type="term" value="P:nuclear pore organization"/>
    <property type="evidence" value="ECO:0007669"/>
    <property type="project" value="TreeGrafter"/>
</dbReference>
<dbReference type="GeneID" id="17042685"/>
<dbReference type="GO" id="GO:0070762">
    <property type="term" value="C:nuclear pore transmembrane ring"/>
    <property type="evidence" value="ECO:0007669"/>
    <property type="project" value="TreeGrafter"/>
</dbReference>
<feature type="region of interest" description="Disordered" evidence="13">
    <location>
        <begin position="246"/>
        <end position="272"/>
    </location>
</feature>
<evidence type="ECO:0000256" key="12">
    <source>
        <dbReference type="ARBA" id="ARBA00023242"/>
    </source>
</evidence>
<reference evidence="15 16" key="1">
    <citation type="journal article" date="2012" name="Genome Biol.">
        <title>The genome of the polar eukaryotic microalga coccomyxa subellipsoidea reveals traits of cold adaptation.</title>
        <authorList>
            <person name="Blanc G."/>
            <person name="Agarkova I."/>
            <person name="Grimwood J."/>
            <person name="Kuo A."/>
            <person name="Brueggeman A."/>
            <person name="Dunigan D."/>
            <person name="Gurnon J."/>
            <person name="Ladunga I."/>
            <person name="Lindquist E."/>
            <person name="Lucas S."/>
            <person name="Pangilinan J."/>
            <person name="Proschold T."/>
            <person name="Salamov A."/>
            <person name="Schmutz J."/>
            <person name="Weeks D."/>
            <person name="Yamada T."/>
            <person name="Claverie J.M."/>
            <person name="Grigoriev I."/>
            <person name="Van Etten J."/>
            <person name="Lomsadze A."/>
            <person name="Borodovsky M."/>
        </authorList>
    </citation>
    <scope>NUCLEOTIDE SEQUENCE [LARGE SCALE GENOMIC DNA]</scope>
    <source>
        <strain evidence="15 16">C-169</strain>
    </source>
</reference>
<comment type="subcellular location">
    <subcellularLocation>
        <location evidence="1">Nucleus membrane</location>
        <topology evidence="1">Multi-pass membrane protein</topology>
    </subcellularLocation>
    <subcellularLocation>
        <location evidence="2">Nucleus</location>
        <location evidence="2">Nuclear pore complex</location>
    </subcellularLocation>
</comment>
<keyword evidence="4" id="KW-0813">Transport</keyword>
<evidence type="ECO:0008006" key="17">
    <source>
        <dbReference type="Google" id="ProtNLM"/>
    </source>
</evidence>
<dbReference type="OrthoDB" id="67850at2759"/>
<dbReference type="PANTHER" id="PTHR13269:SF6">
    <property type="entry name" value="NUCLEOPORIN NDC1"/>
    <property type="match status" value="1"/>
</dbReference>
<keyword evidence="6" id="KW-0509">mRNA transport</keyword>
<evidence type="ECO:0000256" key="11">
    <source>
        <dbReference type="ARBA" id="ARBA00023136"/>
    </source>
</evidence>
<evidence type="ECO:0000256" key="8">
    <source>
        <dbReference type="ARBA" id="ARBA00022989"/>
    </source>
</evidence>
<evidence type="ECO:0000256" key="13">
    <source>
        <dbReference type="SAM" id="MobiDB-lite"/>
    </source>
</evidence>
<evidence type="ECO:0000256" key="3">
    <source>
        <dbReference type="ARBA" id="ARBA00005760"/>
    </source>
</evidence>
<dbReference type="GO" id="GO:0030674">
    <property type="term" value="F:protein-macromolecule adaptor activity"/>
    <property type="evidence" value="ECO:0007669"/>
    <property type="project" value="TreeGrafter"/>
</dbReference>
<dbReference type="GO" id="GO:0031965">
    <property type="term" value="C:nuclear membrane"/>
    <property type="evidence" value="ECO:0007669"/>
    <property type="project" value="UniProtKB-SubCell"/>
</dbReference>
<evidence type="ECO:0000313" key="15">
    <source>
        <dbReference type="EMBL" id="EIE24684.1"/>
    </source>
</evidence>
<keyword evidence="12" id="KW-0539">Nucleus</keyword>